<dbReference type="PATRIC" id="fig|1167006.5.peg.1186"/>
<dbReference type="KEGG" id="dsf:UWK_01061"/>
<comment type="subcellular location">
    <subcellularLocation>
        <location evidence="6">Cytoplasm</location>
    </subcellularLocation>
</comment>
<dbReference type="EMBL" id="CP003985">
    <property type="protein sequence ID" value="AGF77633.1"/>
    <property type="molecule type" value="Genomic_DNA"/>
</dbReference>
<dbReference type="Gene3D" id="3.30.2130.30">
    <property type="match status" value="1"/>
</dbReference>
<dbReference type="HOGENOM" id="CLU_014042_2_0_7"/>
<accession>M1P2C3</accession>
<dbReference type="InterPro" id="IPR054170">
    <property type="entry name" value="RlmL_1st"/>
</dbReference>
<protein>
    <recommendedName>
        <fullName evidence="6">Ribosomal RNA large subunit methyltransferase K/L</fullName>
    </recommendedName>
    <domain>
        <recommendedName>
            <fullName evidence="6">23S rRNA m2G2445 methyltransferase</fullName>
            <ecNumber evidence="6">2.1.1.173</ecNumber>
        </recommendedName>
        <alternativeName>
            <fullName evidence="6">rRNA (guanine-N(2)-)-methyltransferase RlmL</fullName>
        </alternativeName>
    </domain>
    <domain>
        <recommendedName>
            <fullName evidence="6">23S rRNA m7G2069 methyltransferase</fullName>
            <ecNumber evidence="6">2.1.1.264</ecNumber>
        </recommendedName>
        <alternativeName>
            <fullName evidence="6">rRNA (guanine-N(7)-)-methyltransferase RlmK</fullName>
        </alternativeName>
    </domain>
</protein>
<dbReference type="AlphaFoldDB" id="M1P2C3"/>
<dbReference type="PROSITE" id="PS51165">
    <property type="entry name" value="THUMP"/>
    <property type="match status" value="1"/>
</dbReference>
<evidence type="ECO:0000313" key="10">
    <source>
        <dbReference type="Proteomes" id="UP000011721"/>
    </source>
</evidence>
<evidence type="ECO:0000259" key="8">
    <source>
        <dbReference type="PROSITE" id="PS51165"/>
    </source>
</evidence>
<dbReference type="Gene3D" id="3.30.750.80">
    <property type="entry name" value="RNA methyltransferase domain (HRMD) like"/>
    <property type="match status" value="1"/>
</dbReference>
<dbReference type="CDD" id="cd02440">
    <property type="entry name" value="AdoMet_MTases"/>
    <property type="match status" value="1"/>
</dbReference>
<dbReference type="InterPro" id="IPR000241">
    <property type="entry name" value="RlmKL-like_Mtase"/>
</dbReference>
<proteinExistence type="inferred from homology"/>
<dbReference type="InterPro" id="IPR053943">
    <property type="entry name" value="RlmKL-like_Mtase_CS"/>
</dbReference>
<dbReference type="CDD" id="cd11715">
    <property type="entry name" value="THUMP_AdoMetMT"/>
    <property type="match status" value="1"/>
</dbReference>
<dbReference type="GO" id="GO:0005737">
    <property type="term" value="C:cytoplasm"/>
    <property type="evidence" value="ECO:0007669"/>
    <property type="project" value="UniProtKB-SubCell"/>
</dbReference>
<dbReference type="GO" id="GO:0052915">
    <property type="term" value="F:23S rRNA (guanine(2445)-N(2))-methyltransferase activity"/>
    <property type="evidence" value="ECO:0007669"/>
    <property type="project" value="UniProtKB-UniRule"/>
</dbReference>
<evidence type="ECO:0000256" key="1">
    <source>
        <dbReference type="ARBA" id="ARBA00022490"/>
    </source>
</evidence>
<feature type="domain" description="THUMP" evidence="8">
    <location>
        <begin position="49"/>
        <end position="160"/>
    </location>
</feature>
<evidence type="ECO:0000256" key="6">
    <source>
        <dbReference type="HAMAP-Rule" id="MF_01858"/>
    </source>
</evidence>
<evidence type="ECO:0000256" key="7">
    <source>
        <dbReference type="PROSITE-ProRule" id="PRU00529"/>
    </source>
</evidence>
<dbReference type="HAMAP" id="MF_01858">
    <property type="entry name" value="23SrRNA_methyltr_KL"/>
    <property type="match status" value="1"/>
</dbReference>
<dbReference type="SUPFAM" id="SSF53335">
    <property type="entry name" value="S-adenosyl-L-methionine-dependent methyltransferases"/>
    <property type="match status" value="2"/>
</dbReference>
<dbReference type="PANTHER" id="PTHR47313:SF1">
    <property type="entry name" value="RIBOSOMAL RNA LARGE SUBUNIT METHYLTRANSFERASE K_L"/>
    <property type="match status" value="1"/>
</dbReference>
<dbReference type="Pfam" id="PF02926">
    <property type="entry name" value="THUMP"/>
    <property type="match status" value="1"/>
</dbReference>
<evidence type="ECO:0000256" key="5">
    <source>
        <dbReference type="ARBA" id="ARBA00022691"/>
    </source>
</evidence>
<keyword evidence="7" id="KW-0694">RNA-binding</keyword>
<sequence>MMENKKIYSLAISCAAGLEDLVCQEAKDLGGIDVDQARGLVSWKGDLEAAYRACLWSRYASRVFLTLAEFPAPDEDALYEGALKVDWGQHMDIETTFAVDCTLHLSAIQHSGFAALRVKDAVVDQFRKTHNERPNVSVVRPGIRIRVSIYKDQATIALDLSGESLHRRGYRKEGGSLAPLKESLAAAIVALAGWKPGISKDVMFLDPMCGSGTILIEAALIFGDAAPGLSRSYFGFSGWKMHDRTLWDRLVDEAIEREEAGLEREWPLMLGYDADPRAVAVARSNVENACYDDKIVIKQGQLANLRRPAARGIMVVNPPYGERLSETDQAEQLHRALGRISKQELYDWQIGVFTSNPDFGDRMGIKWERTHRMYNGSINCRLFCGTVHEEDTPAFQWQLAVDNGPEEGIEFGNRLRKNAKKFLKWAERDGVHCFRVYDKDLPEFNVSVDLYEKWIQVQEYAAPDTVDEKIAQRRFQQVLHQVRHLFGVRRDRVFLKTRRKQKGKAQYQKQATHKKMYTVREGDCFLLVNFTDYLDTGIFLDHRNIRMKIAREAKGKRFLNLFAYTGTATVHAAVGGAESTTTVDLSPTYLNWARMNLALNGFGGLAHETIQADCLKWLAEDRKEYDLIFVDPPTFSNTKKESRVFDVQRDHRLLIEKSVARLAEGGVLIFSTNFRRFQMDESIDKYYAIRNISRDSIPLDFARNSRIHHCWEIRRK</sequence>
<comment type="catalytic activity">
    <reaction evidence="6">
        <text>guanosine(2069) in 23S rRNA + S-adenosyl-L-methionine = N(2)-methylguanosine(2069) in 23S rRNA + S-adenosyl-L-homocysteine + H(+)</text>
        <dbReference type="Rhea" id="RHEA:43772"/>
        <dbReference type="Rhea" id="RHEA-COMP:10688"/>
        <dbReference type="Rhea" id="RHEA-COMP:10689"/>
        <dbReference type="ChEBI" id="CHEBI:15378"/>
        <dbReference type="ChEBI" id="CHEBI:57856"/>
        <dbReference type="ChEBI" id="CHEBI:59789"/>
        <dbReference type="ChEBI" id="CHEBI:74269"/>
        <dbReference type="ChEBI" id="CHEBI:74481"/>
        <dbReference type="EC" id="2.1.1.264"/>
    </reaction>
</comment>
<dbReference type="Pfam" id="PF22020">
    <property type="entry name" value="RlmL_1st"/>
    <property type="match status" value="1"/>
</dbReference>
<dbReference type="Pfam" id="PF01170">
    <property type="entry name" value="UPF0020"/>
    <property type="match status" value="1"/>
</dbReference>
<dbReference type="PROSITE" id="PS00092">
    <property type="entry name" value="N6_MTASE"/>
    <property type="match status" value="1"/>
</dbReference>
<keyword evidence="3 6" id="KW-0489">Methyltransferase</keyword>
<gene>
    <name evidence="6" type="primary">rlmL</name>
    <name evidence="9" type="ordered locus">UWK_01061</name>
</gene>
<dbReference type="Gene3D" id="3.40.50.150">
    <property type="entry name" value="Vaccinia Virus protein VP39"/>
    <property type="match status" value="2"/>
</dbReference>
<dbReference type="EC" id="2.1.1.264" evidence="6"/>
<dbReference type="STRING" id="1167006.UWK_01061"/>
<organism evidence="9 10">
    <name type="scientific">Desulfocapsa sulfexigens (strain DSM 10523 / SB164P1)</name>
    <dbReference type="NCBI Taxonomy" id="1167006"/>
    <lineage>
        <taxon>Bacteria</taxon>
        <taxon>Pseudomonadati</taxon>
        <taxon>Thermodesulfobacteriota</taxon>
        <taxon>Desulfobulbia</taxon>
        <taxon>Desulfobulbales</taxon>
        <taxon>Desulfocapsaceae</taxon>
        <taxon>Desulfocapsa</taxon>
    </lineage>
</organism>
<dbReference type="Pfam" id="PF10672">
    <property type="entry name" value="Methyltrans_SAM"/>
    <property type="match status" value="1"/>
</dbReference>
<evidence type="ECO:0000256" key="2">
    <source>
        <dbReference type="ARBA" id="ARBA00022552"/>
    </source>
</evidence>
<evidence type="ECO:0000256" key="3">
    <source>
        <dbReference type="ARBA" id="ARBA00022603"/>
    </source>
</evidence>
<dbReference type="GO" id="GO:0070043">
    <property type="term" value="F:rRNA (guanine-N7-)-methyltransferase activity"/>
    <property type="evidence" value="ECO:0007669"/>
    <property type="project" value="UniProtKB-UniRule"/>
</dbReference>
<dbReference type="PROSITE" id="PS01261">
    <property type="entry name" value="UPF0020"/>
    <property type="match status" value="1"/>
</dbReference>
<comment type="catalytic activity">
    <reaction evidence="6">
        <text>guanosine(2445) in 23S rRNA + S-adenosyl-L-methionine = N(2)-methylguanosine(2445) in 23S rRNA + S-adenosyl-L-homocysteine + H(+)</text>
        <dbReference type="Rhea" id="RHEA:42740"/>
        <dbReference type="Rhea" id="RHEA-COMP:10215"/>
        <dbReference type="Rhea" id="RHEA-COMP:10216"/>
        <dbReference type="ChEBI" id="CHEBI:15378"/>
        <dbReference type="ChEBI" id="CHEBI:57856"/>
        <dbReference type="ChEBI" id="CHEBI:59789"/>
        <dbReference type="ChEBI" id="CHEBI:74269"/>
        <dbReference type="ChEBI" id="CHEBI:74481"/>
        <dbReference type="EC" id="2.1.1.173"/>
    </reaction>
</comment>
<dbReference type="EC" id="2.1.1.173" evidence="6"/>
<reference evidence="10" key="1">
    <citation type="journal article" date="2013" name="Stand. Genomic Sci.">
        <title>Complete genome sequence of Desulfocapsa sulfexigens, a marine deltaproteobacterium specialized in disproportionating inorganic sulfur compounds.</title>
        <authorList>
            <person name="Finster K.W."/>
            <person name="Kjeldsen K.U."/>
            <person name="Kube M."/>
            <person name="Reinhardt R."/>
            <person name="Mussmann M."/>
            <person name="Amann R."/>
            <person name="Schreiber L."/>
        </authorList>
    </citation>
    <scope>NUCLEOTIDE SEQUENCE [LARGE SCALE GENOMIC DNA]</scope>
    <source>
        <strain evidence="10">DSM 10523 / SB164P1</strain>
    </source>
</reference>
<dbReference type="GO" id="GO:0003723">
    <property type="term" value="F:RNA binding"/>
    <property type="evidence" value="ECO:0007669"/>
    <property type="project" value="UniProtKB-UniRule"/>
</dbReference>
<comment type="function">
    <text evidence="6">Specifically methylates the guanine in position 2445 (m2G2445) and the guanine in position 2069 (m7G2069) of 23S rRNA.</text>
</comment>
<dbReference type="eggNOG" id="COG0116">
    <property type="taxonomic scope" value="Bacteria"/>
</dbReference>
<dbReference type="InterPro" id="IPR017244">
    <property type="entry name" value="23SrRNA_methyltr_KL"/>
</dbReference>
<dbReference type="OrthoDB" id="9784632at2"/>
<dbReference type="SMART" id="SM00981">
    <property type="entry name" value="THUMP"/>
    <property type="match status" value="1"/>
</dbReference>
<dbReference type="InterPro" id="IPR004114">
    <property type="entry name" value="THUMP_dom"/>
</dbReference>
<dbReference type="NCBIfam" id="NF008748">
    <property type="entry name" value="PRK11783.1"/>
    <property type="match status" value="1"/>
</dbReference>
<dbReference type="RefSeq" id="WP_015403329.1">
    <property type="nucleotide sequence ID" value="NC_020304.1"/>
</dbReference>
<keyword evidence="10" id="KW-1185">Reference proteome</keyword>
<evidence type="ECO:0000313" key="9">
    <source>
        <dbReference type="EMBL" id="AGF77633.1"/>
    </source>
</evidence>
<keyword evidence="2 6" id="KW-0698">rRNA processing</keyword>
<keyword evidence="1 6" id="KW-0963">Cytoplasm</keyword>
<dbReference type="PANTHER" id="PTHR47313">
    <property type="entry name" value="RIBOSOMAL RNA LARGE SUBUNIT METHYLTRANSFERASE K/L"/>
    <property type="match status" value="1"/>
</dbReference>
<dbReference type="PIRSF" id="PIRSF037618">
    <property type="entry name" value="RNA_Mtase_bacteria_prd"/>
    <property type="match status" value="1"/>
</dbReference>
<dbReference type="eggNOG" id="COG1092">
    <property type="taxonomic scope" value="Bacteria"/>
</dbReference>
<dbReference type="InterPro" id="IPR019614">
    <property type="entry name" value="SAM-dep_methyl-trfase"/>
</dbReference>
<keyword evidence="4 6" id="KW-0808">Transferase</keyword>
<dbReference type="Proteomes" id="UP000011721">
    <property type="component" value="Chromosome"/>
</dbReference>
<name>M1P2C3_DESSD</name>
<comment type="similarity">
    <text evidence="6">Belongs to the methyltransferase superfamily. RlmKL family.</text>
</comment>
<keyword evidence="5 6" id="KW-0949">S-adenosyl-L-methionine</keyword>
<dbReference type="InterPro" id="IPR002052">
    <property type="entry name" value="DNA_methylase_N6_adenine_CS"/>
</dbReference>
<dbReference type="InterPro" id="IPR029063">
    <property type="entry name" value="SAM-dependent_MTases_sf"/>
</dbReference>
<evidence type="ECO:0000256" key="4">
    <source>
        <dbReference type="ARBA" id="ARBA00022679"/>
    </source>
</evidence>